<sequence>MVHFLVFPKDKVQDHKIDPELFSSEIPLYQTPRTFVDKGSSSTIKKLREIIINNILKLLLVVGVLFDVVSWITALLGAGPTRVTNTLLADAVHSASPLLPDQVAKDSRWSASISEYSEGNTTEGFMKESGVTQYTEFYLPFE</sequence>
<organism evidence="2 3">
    <name type="scientific">Tanacetum coccineum</name>
    <dbReference type="NCBI Taxonomy" id="301880"/>
    <lineage>
        <taxon>Eukaryota</taxon>
        <taxon>Viridiplantae</taxon>
        <taxon>Streptophyta</taxon>
        <taxon>Embryophyta</taxon>
        <taxon>Tracheophyta</taxon>
        <taxon>Spermatophyta</taxon>
        <taxon>Magnoliopsida</taxon>
        <taxon>eudicotyledons</taxon>
        <taxon>Gunneridae</taxon>
        <taxon>Pentapetalae</taxon>
        <taxon>asterids</taxon>
        <taxon>campanulids</taxon>
        <taxon>Asterales</taxon>
        <taxon>Asteraceae</taxon>
        <taxon>Asteroideae</taxon>
        <taxon>Anthemideae</taxon>
        <taxon>Anthemidinae</taxon>
        <taxon>Tanacetum</taxon>
    </lineage>
</organism>
<evidence type="ECO:0000313" key="2">
    <source>
        <dbReference type="EMBL" id="GJT80259.1"/>
    </source>
</evidence>
<evidence type="ECO:0000256" key="1">
    <source>
        <dbReference type="SAM" id="Phobius"/>
    </source>
</evidence>
<accession>A0ABQ5GXP0</accession>
<keyword evidence="1" id="KW-0812">Transmembrane</keyword>
<keyword evidence="1" id="KW-0472">Membrane</keyword>
<name>A0ABQ5GXP0_9ASTR</name>
<keyword evidence="1" id="KW-1133">Transmembrane helix</keyword>
<reference evidence="2" key="1">
    <citation type="journal article" date="2022" name="Int. J. Mol. Sci.">
        <title>Draft Genome of Tanacetum Coccineum: Genomic Comparison of Closely Related Tanacetum-Family Plants.</title>
        <authorList>
            <person name="Yamashiro T."/>
            <person name="Shiraishi A."/>
            <person name="Nakayama K."/>
            <person name="Satake H."/>
        </authorList>
    </citation>
    <scope>NUCLEOTIDE SEQUENCE</scope>
</reference>
<keyword evidence="3" id="KW-1185">Reference proteome</keyword>
<dbReference type="Proteomes" id="UP001151760">
    <property type="component" value="Unassembled WGS sequence"/>
</dbReference>
<proteinExistence type="predicted"/>
<evidence type="ECO:0000313" key="3">
    <source>
        <dbReference type="Proteomes" id="UP001151760"/>
    </source>
</evidence>
<gene>
    <name evidence="2" type="ORF">Tco_1054601</name>
</gene>
<protein>
    <submittedName>
        <fullName evidence="2">Uncharacterized protein</fullName>
    </submittedName>
</protein>
<feature type="transmembrane region" description="Helical" evidence="1">
    <location>
        <begin position="55"/>
        <end position="78"/>
    </location>
</feature>
<dbReference type="EMBL" id="BQNB010018974">
    <property type="protein sequence ID" value="GJT80259.1"/>
    <property type="molecule type" value="Genomic_DNA"/>
</dbReference>
<reference evidence="2" key="2">
    <citation type="submission" date="2022-01" db="EMBL/GenBank/DDBJ databases">
        <authorList>
            <person name="Yamashiro T."/>
            <person name="Shiraishi A."/>
            <person name="Satake H."/>
            <person name="Nakayama K."/>
        </authorList>
    </citation>
    <scope>NUCLEOTIDE SEQUENCE</scope>
</reference>
<comment type="caution">
    <text evidence="2">The sequence shown here is derived from an EMBL/GenBank/DDBJ whole genome shotgun (WGS) entry which is preliminary data.</text>
</comment>